<dbReference type="AlphaFoldDB" id="A0A7X5J815"/>
<comment type="similarity">
    <text evidence="1">In the C-terminal section; belongs to the class-I pyridoxal-phosphate-dependent aminotransferase family.</text>
</comment>
<dbReference type="GO" id="GO:0008483">
    <property type="term" value="F:transaminase activity"/>
    <property type="evidence" value="ECO:0007669"/>
    <property type="project" value="UniProtKB-KW"/>
</dbReference>
<keyword evidence="3" id="KW-0805">Transcription regulation</keyword>
<keyword evidence="5" id="KW-0804">Transcription</keyword>
<keyword evidence="6" id="KW-0032">Aminotransferase</keyword>
<evidence type="ECO:0000313" key="6">
    <source>
        <dbReference type="EMBL" id="NBN76996.1"/>
    </source>
</evidence>
<dbReference type="CDD" id="cd00609">
    <property type="entry name" value="AAT_like"/>
    <property type="match status" value="1"/>
</dbReference>
<dbReference type="Proteomes" id="UP000586722">
    <property type="component" value="Unassembled WGS sequence"/>
</dbReference>
<dbReference type="SMART" id="SM00345">
    <property type="entry name" value="HTH_GNTR"/>
    <property type="match status" value="1"/>
</dbReference>
<dbReference type="EMBL" id="JAABLQ010000001">
    <property type="protein sequence ID" value="NBN76996.1"/>
    <property type="molecule type" value="Genomic_DNA"/>
</dbReference>
<proteinExistence type="inferred from homology"/>
<evidence type="ECO:0000256" key="4">
    <source>
        <dbReference type="ARBA" id="ARBA00023125"/>
    </source>
</evidence>
<reference evidence="7" key="1">
    <citation type="submission" date="2020-01" db="EMBL/GenBank/DDBJ databases">
        <authorList>
            <person name="Fang Y."/>
            <person name="Sun R."/>
            <person name="Nie L."/>
            <person name="He J."/>
            <person name="Hao L."/>
            <person name="Wang L."/>
            <person name="Su S."/>
            <person name="Lv E."/>
            <person name="Zhang Z."/>
            <person name="Xie R."/>
            <person name="Liu H."/>
        </authorList>
    </citation>
    <scope>NUCLEOTIDE SEQUENCE [LARGE SCALE GENOMIC DNA]</scope>
    <source>
        <strain evidence="7">XCT-53</strain>
    </source>
</reference>
<protein>
    <submittedName>
        <fullName evidence="6">Aminotransferase class I/II-fold pyridoxal phosphate-dependent enzyme</fullName>
    </submittedName>
</protein>
<dbReference type="CDD" id="cd07377">
    <property type="entry name" value="WHTH_GntR"/>
    <property type="match status" value="1"/>
</dbReference>
<keyword evidence="7" id="KW-1185">Reference proteome</keyword>
<evidence type="ECO:0000256" key="1">
    <source>
        <dbReference type="ARBA" id="ARBA00005384"/>
    </source>
</evidence>
<dbReference type="GO" id="GO:0003677">
    <property type="term" value="F:DNA binding"/>
    <property type="evidence" value="ECO:0007669"/>
    <property type="project" value="UniProtKB-KW"/>
</dbReference>
<comment type="caution">
    <text evidence="6">The sequence shown here is derived from an EMBL/GenBank/DDBJ whole genome shotgun (WGS) entry which is preliminary data.</text>
</comment>
<gene>
    <name evidence="6" type="ORF">GWI72_01800</name>
</gene>
<keyword evidence="4" id="KW-0238">DNA-binding</keyword>
<evidence type="ECO:0000256" key="3">
    <source>
        <dbReference type="ARBA" id="ARBA00023015"/>
    </source>
</evidence>
<keyword evidence="6" id="KW-0808">Transferase</keyword>
<dbReference type="InterPro" id="IPR015421">
    <property type="entry name" value="PyrdxlP-dep_Trfase_major"/>
</dbReference>
<dbReference type="InterPro" id="IPR000524">
    <property type="entry name" value="Tscrpt_reg_HTH_GntR"/>
</dbReference>
<dbReference type="Pfam" id="PF00155">
    <property type="entry name" value="Aminotran_1_2"/>
    <property type="match status" value="1"/>
</dbReference>
<dbReference type="PROSITE" id="PS50949">
    <property type="entry name" value="HTH_GNTR"/>
    <property type="match status" value="1"/>
</dbReference>
<dbReference type="InterPro" id="IPR015424">
    <property type="entry name" value="PyrdxlP-dep_Trfase"/>
</dbReference>
<dbReference type="PRINTS" id="PR00035">
    <property type="entry name" value="HTHGNTR"/>
</dbReference>
<dbReference type="SUPFAM" id="SSF53383">
    <property type="entry name" value="PLP-dependent transferases"/>
    <property type="match status" value="1"/>
</dbReference>
<sequence length="502" mass="53285">MHLCQIPEIQLLDGVIEIDRNAAEGLPQQIYGAVRRAVLDGRLPRGARLPSSRALAESLGVSRNSVNHAFELLAAEGIIEVRPGAAPRLAPPVRLDGAGDGATPAAGPSVDTPIRPAGLSARGHRLTADPRGPDWIFRRGALQPGLPDPELFPTELWARGLRRAVRTLRSGLLYDEPAGLPVLREALAGYLAAERGVRASPGQILIVSSMQAALSALAQAFADEGDAALVENPGYTGARLAFLGAGLSVHPLPADERGADISRLPAGTPTPRLIYVTPSQHYPLGGRMTLDRRLALIATARSAGALILEDDYDSEFLFEGRPIAALQGLAEQGEVIYLGTFSKSLLPGLRIAYCVVPDHLVAPLTLLMRNTGRQANAHVQAAVADFLREGHHRAHLRRVREIYAARGHALHAALAAGLGNRVRVTPPTGNIQLALRFNLPLDDRKVVEDLGRHGFAPSPLSPCYCGSEPDHGLILGYASATAAEIDRVTALLDGMMASAGHT</sequence>
<evidence type="ECO:0000313" key="7">
    <source>
        <dbReference type="Proteomes" id="UP000586722"/>
    </source>
</evidence>
<dbReference type="PANTHER" id="PTHR46577:SF1">
    <property type="entry name" value="HTH-TYPE TRANSCRIPTIONAL REGULATORY PROTEIN GABR"/>
    <property type="match status" value="1"/>
</dbReference>
<keyword evidence="2" id="KW-0663">Pyridoxal phosphate</keyword>
<dbReference type="InterPro" id="IPR036388">
    <property type="entry name" value="WH-like_DNA-bd_sf"/>
</dbReference>
<dbReference type="InterPro" id="IPR051446">
    <property type="entry name" value="HTH_trans_reg/aminotransferase"/>
</dbReference>
<name>A0A7X5J815_9HYPH</name>
<evidence type="ECO:0000256" key="2">
    <source>
        <dbReference type="ARBA" id="ARBA00022898"/>
    </source>
</evidence>
<organism evidence="6 7">
    <name type="scientific">Pannonibacter tanglangensis</name>
    <dbReference type="NCBI Taxonomy" id="2750084"/>
    <lineage>
        <taxon>Bacteria</taxon>
        <taxon>Pseudomonadati</taxon>
        <taxon>Pseudomonadota</taxon>
        <taxon>Alphaproteobacteria</taxon>
        <taxon>Hyphomicrobiales</taxon>
        <taxon>Stappiaceae</taxon>
        <taxon>Pannonibacter</taxon>
    </lineage>
</organism>
<dbReference type="InterPro" id="IPR036390">
    <property type="entry name" value="WH_DNA-bd_sf"/>
</dbReference>
<dbReference type="InterPro" id="IPR004839">
    <property type="entry name" value="Aminotransferase_I/II_large"/>
</dbReference>
<dbReference type="PANTHER" id="PTHR46577">
    <property type="entry name" value="HTH-TYPE TRANSCRIPTIONAL REGULATORY PROTEIN GABR"/>
    <property type="match status" value="1"/>
</dbReference>
<dbReference type="SUPFAM" id="SSF46785">
    <property type="entry name" value="Winged helix' DNA-binding domain"/>
    <property type="match status" value="1"/>
</dbReference>
<dbReference type="GO" id="GO:0003700">
    <property type="term" value="F:DNA-binding transcription factor activity"/>
    <property type="evidence" value="ECO:0007669"/>
    <property type="project" value="InterPro"/>
</dbReference>
<accession>A0A7X5J815</accession>
<dbReference type="Gene3D" id="3.40.640.10">
    <property type="entry name" value="Type I PLP-dependent aspartate aminotransferase-like (Major domain)"/>
    <property type="match status" value="1"/>
</dbReference>
<evidence type="ECO:0000256" key="5">
    <source>
        <dbReference type="ARBA" id="ARBA00023163"/>
    </source>
</evidence>
<dbReference type="Pfam" id="PF00392">
    <property type="entry name" value="GntR"/>
    <property type="match status" value="1"/>
</dbReference>
<dbReference type="Gene3D" id="1.10.10.10">
    <property type="entry name" value="Winged helix-like DNA-binding domain superfamily/Winged helix DNA-binding domain"/>
    <property type="match status" value="1"/>
</dbReference>
<dbReference type="GO" id="GO:0030170">
    <property type="term" value="F:pyridoxal phosphate binding"/>
    <property type="evidence" value="ECO:0007669"/>
    <property type="project" value="InterPro"/>
</dbReference>